<proteinExistence type="predicted"/>
<dbReference type="Gene3D" id="3.30.70.270">
    <property type="match status" value="1"/>
</dbReference>
<accession>A0A2P4RNJ0</accession>
<evidence type="ECO:0000313" key="4">
    <source>
        <dbReference type="Proteomes" id="UP001189303"/>
    </source>
</evidence>
<dbReference type="InterPro" id="IPR029787">
    <property type="entry name" value="Nucleotide_cyclase"/>
</dbReference>
<dbReference type="CDD" id="cd01949">
    <property type="entry name" value="GGDEF"/>
    <property type="match status" value="1"/>
</dbReference>
<dbReference type="AlphaFoldDB" id="A0A2P4RNJ0"/>
<dbReference type="SUPFAM" id="SSF55781">
    <property type="entry name" value="GAF domain-like"/>
    <property type="match status" value="1"/>
</dbReference>
<reference evidence="2 4" key="2">
    <citation type="submission" date="2023-07" db="EMBL/GenBank/DDBJ databases">
        <authorList>
            <person name="Peeters C."/>
        </authorList>
    </citation>
    <scope>NUCLEOTIDE SEQUENCE [LARGE SCALE GENOMIC DNA]</scope>
    <source>
        <strain evidence="2 4">R-38712</strain>
    </source>
</reference>
<dbReference type="Gene3D" id="3.30.450.40">
    <property type="match status" value="1"/>
</dbReference>
<dbReference type="InterPro" id="IPR003018">
    <property type="entry name" value="GAF"/>
</dbReference>
<dbReference type="SUPFAM" id="SSF55073">
    <property type="entry name" value="Nucleotide cyclase"/>
    <property type="match status" value="1"/>
</dbReference>
<evidence type="ECO:0000313" key="2">
    <source>
        <dbReference type="EMBL" id="CAJ0729492.1"/>
    </source>
</evidence>
<dbReference type="InterPro" id="IPR029016">
    <property type="entry name" value="GAF-like_dom_sf"/>
</dbReference>
<dbReference type="PANTHER" id="PTHR44757:SF2">
    <property type="entry name" value="BIOFILM ARCHITECTURE MAINTENANCE PROTEIN MBAA"/>
    <property type="match status" value="1"/>
</dbReference>
<dbReference type="Proteomes" id="UP001199322">
    <property type="component" value="Unassembled WGS sequence"/>
</dbReference>
<dbReference type="RefSeq" id="WP_012762867.1">
    <property type="nucleotide sequence ID" value="NZ_CATWFT010000015.1"/>
</dbReference>
<reference evidence="3" key="1">
    <citation type="submission" date="2018-06" db="EMBL/GenBank/DDBJ databases">
        <authorList>
            <person name="O'Rourke A."/>
        </authorList>
    </citation>
    <scope>NUCLEOTIDE SEQUENCE</scope>
    <source>
        <strain evidence="3">132550021-3</strain>
    </source>
</reference>
<protein>
    <submittedName>
        <fullName evidence="3">Sensor domain-containing diguanylate cyclase</fullName>
    </submittedName>
</protein>
<dbReference type="NCBIfam" id="TIGR00254">
    <property type="entry name" value="GGDEF"/>
    <property type="match status" value="1"/>
</dbReference>
<evidence type="ECO:0000313" key="5">
    <source>
        <dbReference type="Proteomes" id="UP001199322"/>
    </source>
</evidence>
<dbReference type="InterPro" id="IPR043128">
    <property type="entry name" value="Rev_trsase/Diguanyl_cyclase"/>
</dbReference>
<dbReference type="EMBL" id="CATWFT010000015">
    <property type="protein sequence ID" value="CAJ0729492.1"/>
    <property type="molecule type" value="Genomic_DNA"/>
</dbReference>
<dbReference type="InterPro" id="IPR052155">
    <property type="entry name" value="Biofilm_reg_signaling"/>
</dbReference>
<sequence length="376" mass="41000">MVHPKVVTAPHTGDISVYVVRLTGLESLDPLAQLYPPMSIDHPPLQNPATLLEIVRAQSQIAKLGTDLGAIMALVAERAQHLTCATGAVVEMAEGDEMVYRATSGLTETLLGLRLARQGSLSGLCVQTGEILHCTDSETDPRVDREACRRVGLRSMVVTPLRHLDTTVGVLKLVAPEVDAFSASDIGVLELMSELIASAMFHAANAERDQLYLRATHDALTDLPNRALFYDRLRQSIHLAQRAHGGLGVLNIDMDNLKLINDRHGHRAGDAAIRETAQRMGRTARRSDTVARVGGDEFAVLLPGIGARADAQAQSERIIEEVQQPYVFEGQPLDLRVSVGIAVMPEDGTEITTLLDQADREMYTVKRLRKQVQPAH</sequence>
<dbReference type="SMART" id="SM00065">
    <property type="entry name" value="GAF"/>
    <property type="match status" value="1"/>
</dbReference>
<dbReference type="EMBL" id="QGBI01000009">
    <property type="protein sequence ID" value="MBX3890549.1"/>
    <property type="molecule type" value="Genomic_DNA"/>
</dbReference>
<evidence type="ECO:0000259" key="1">
    <source>
        <dbReference type="PROSITE" id="PS50887"/>
    </source>
</evidence>
<dbReference type="InterPro" id="IPR000160">
    <property type="entry name" value="GGDEF_dom"/>
</dbReference>
<dbReference type="PANTHER" id="PTHR44757">
    <property type="entry name" value="DIGUANYLATE CYCLASE DGCP"/>
    <property type="match status" value="1"/>
</dbReference>
<evidence type="ECO:0000313" key="3">
    <source>
        <dbReference type="EMBL" id="MBX3890549.1"/>
    </source>
</evidence>
<dbReference type="Pfam" id="PF00990">
    <property type="entry name" value="GGDEF"/>
    <property type="match status" value="1"/>
</dbReference>
<organism evidence="3 5">
    <name type="scientific">Ralstonia pickettii</name>
    <name type="common">Burkholderia pickettii</name>
    <dbReference type="NCBI Taxonomy" id="329"/>
    <lineage>
        <taxon>Bacteria</taxon>
        <taxon>Pseudomonadati</taxon>
        <taxon>Pseudomonadota</taxon>
        <taxon>Betaproteobacteria</taxon>
        <taxon>Burkholderiales</taxon>
        <taxon>Burkholderiaceae</taxon>
        <taxon>Ralstonia</taxon>
    </lineage>
</organism>
<dbReference type="Pfam" id="PF13185">
    <property type="entry name" value="GAF_2"/>
    <property type="match status" value="1"/>
</dbReference>
<keyword evidence="4" id="KW-1185">Reference proteome</keyword>
<feature type="domain" description="GGDEF" evidence="1">
    <location>
        <begin position="245"/>
        <end position="376"/>
    </location>
</feature>
<dbReference type="PROSITE" id="PS50887">
    <property type="entry name" value="GGDEF"/>
    <property type="match status" value="1"/>
</dbReference>
<comment type="caution">
    <text evidence="3">The sequence shown here is derived from an EMBL/GenBank/DDBJ whole genome shotgun (WGS) entry which is preliminary data.</text>
</comment>
<name>A0A2P4RNJ0_RALPI</name>
<dbReference type="Proteomes" id="UP001189303">
    <property type="component" value="Unassembled WGS sequence"/>
</dbReference>
<dbReference type="SMART" id="SM00267">
    <property type="entry name" value="GGDEF"/>
    <property type="match status" value="1"/>
</dbReference>
<gene>
    <name evidence="3" type="ORF">DEE74_11810</name>
    <name evidence="2" type="ORF">R38712_04062</name>
</gene>